<evidence type="ECO:0000256" key="8">
    <source>
        <dbReference type="ARBA" id="ARBA00032024"/>
    </source>
</evidence>
<evidence type="ECO:0000256" key="2">
    <source>
        <dbReference type="ARBA" id="ARBA00007870"/>
    </source>
</evidence>
<dbReference type="Gene3D" id="1.10.1040.10">
    <property type="entry name" value="N-(1-d-carboxylethyl)-l-norvaline Dehydrogenase, domain 2"/>
    <property type="match status" value="1"/>
</dbReference>
<name>A0ABX1PRY2_9RHOO</name>
<dbReference type="Proteomes" id="UP000623795">
    <property type="component" value="Unassembled WGS sequence"/>
</dbReference>
<dbReference type="GO" id="GO:0008677">
    <property type="term" value="F:2-dehydropantoate 2-reductase activity"/>
    <property type="evidence" value="ECO:0007669"/>
    <property type="project" value="UniProtKB-EC"/>
</dbReference>
<gene>
    <name evidence="13" type="ORF">GPA22_00395</name>
</gene>
<dbReference type="InterPro" id="IPR051402">
    <property type="entry name" value="KPR-Related"/>
</dbReference>
<evidence type="ECO:0000313" key="13">
    <source>
        <dbReference type="EMBL" id="NMG42199.1"/>
    </source>
</evidence>
<organism evidence="13 14">
    <name type="scientific">Aromatoleum toluvorans</name>
    <dbReference type="NCBI Taxonomy" id="92002"/>
    <lineage>
        <taxon>Bacteria</taxon>
        <taxon>Pseudomonadati</taxon>
        <taxon>Pseudomonadota</taxon>
        <taxon>Betaproteobacteria</taxon>
        <taxon>Rhodocyclales</taxon>
        <taxon>Rhodocyclaceae</taxon>
        <taxon>Aromatoleum</taxon>
    </lineage>
</organism>
<evidence type="ECO:0000256" key="3">
    <source>
        <dbReference type="ARBA" id="ARBA00013014"/>
    </source>
</evidence>
<dbReference type="EC" id="1.1.1.169" evidence="3 10"/>
<evidence type="ECO:0000313" key="14">
    <source>
        <dbReference type="Proteomes" id="UP000623795"/>
    </source>
</evidence>
<dbReference type="SUPFAM" id="SSF51735">
    <property type="entry name" value="NAD(P)-binding Rossmann-fold domains"/>
    <property type="match status" value="1"/>
</dbReference>
<feature type="domain" description="Ketopantoate reductase C-terminal" evidence="12">
    <location>
        <begin position="178"/>
        <end position="303"/>
    </location>
</feature>
<evidence type="ECO:0000259" key="12">
    <source>
        <dbReference type="Pfam" id="PF08546"/>
    </source>
</evidence>
<dbReference type="InterPro" id="IPR013752">
    <property type="entry name" value="KPA_reductase"/>
</dbReference>
<keyword evidence="6 10" id="KW-0521">NADP</keyword>
<keyword evidence="14" id="KW-1185">Reference proteome</keyword>
<protein>
    <recommendedName>
        <fullName evidence="4 10">2-dehydropantoate 2-reductase</fullName>
        <ecNumber evidence="3 10">1.1.1.169</ecNumber>
    </recommendedName>
    <alternativeName>
        <fullName evidence="8 10">Ketopantoate reductase</fullName>
    </alternativeName>
</protein>
<comment type="caution">
    <text evidence="13">The sequence shown here is derived from an EMBL/GenBank/DDBJ whole genome shotgun (WGS) entry which is preliminary data.</text>
</comment>
<comment type="catalytic activity">
    <reaction evidence="9 10">
        <text>(R)-pantoate + NADP(+) = 2-dehydropantoate + NADPH + H(+)</text>
        <dbReference type="Rhea" id="RHEA:16233"/>
        <dbReference type="ChEBI" id="CHEBI:11561"/>
        <dbReference type="ChEBI" id="CHEBI:15378"/>
        <dbReference type="ChEBI" id="CHEBI:15980"/>
        <dbReference type="ChEBI" id="CHEBI:57783"/>
        <dbReference type="ChEBI" id="CHEBI:58349"/>
        <dbReference type="EC" id="1.1.1.169"/>
    </reaction>
</comment>
<dbReference type="Gene3D" id="3.40.50.720">
    <property type="entry name" value="NAD(P)-binding Rossmann-like Domain"/>
    <property type="match status" value="1"/>
</dbReference>
<dbReference type="InterPro" id="IPR036291">
    <property type="entry name" value="NAD(P)-bd_dom_sf"/>
</dbReference>
<comment type="similarity">
    <text evidence="2 10">Belongs to the ketopantoate reductase family.</text>
</comment>
<proteinExistence type="inferred from homology"/>
<evidence type="ECO:0000259" key="11">
    <source>
        <dbReference type="Pfam" id="PF02558"/>
    </source>
</evidence>
<keyword evidence="7 10" id="KW-0560">Oxidoreductase</keyword>
<evidence type="ECO:0000256" key="5">
    <source>
        <dbReference type="ARBA" id="ARBA00022655"/>
    </source>
</evidence>
<evidence type="ECO:0000256" key="9">
    <source>
        <dbReference type="ARBA" id="ARBA00048793"/>
    </source>
</evidence>
<evidence type="ECO:0000256" key="6">
    <source>
        <dbReference type="ARBA" id="ARBA00022857"/>
    </source>
</evidence>
<comment type="pathway">
    <text evidence="1 10">Cofactor biosynthesis; (R)-pantothenate biosynthesis; (R)-pantoate from 3-methyl-2-oxobutanoate: step 2/2.</text>
</comment>
<dbReference type="PANTHER" id="PTHR21708">
    <property type="entry name" value="PROBABLE 2-DEHYDROPANTOATE 2-REDUCTASE"/>
    <property type="match status" value="1"/>
</dbReference>
<keyword evidence="5 10" id="KW-0566">Pantothenate biosynthesis</keyword>
<dbReference type="InterPro" id="IPR008927">
    <property type="entry name" value="6-PGluconate_DH-like_C_sf"/>
</dbReference>
<dbReference type="InterPro" id="IPR013328">
    <property type="entry name" value="6PGD_dom2"/>
</dbReference>
<dbReference type="NCBIfam" id="TIGR00745">
    <property type="entry name" value="apbA_panE"/>
    <property type="match status" value="1"/>
</dbReference>
<dbReference type="PANTHER" id="PTHR21708:SF26">
    <property type="entry name" value="2-DEHYDROPANTOATE 2-REDUCTASE"/>
    <property type="match status" value="1"/>
</dbReference>
<evidence type="ECO:0000256" key="1">
    <source>
        <dbReference type="ARBA" id="ARBA00004994"/>
    </source>
</evidence>
<dbReference type="SUPFAM" id="SSF48179">
    <property type="entry name" value="6-phosphogluconate dehydrogenase C-terminal domain-like"/>
    <property type="match status" value="1"/>
</dbReference>
<dbReference type="Pfam" id="PF02558">
    <property type="entry name" value="ApbA"/>
    <property type="match status" value="1"/>
</dbReference>
<accession>A0ABX1PRY2</accession>
<evidence type="ECO:0000256" key="4">
    <source>
        <dbReference type="ARBA" id="ARBA00019465"/>
    </source>
</evidence>
<evidence type="ECO:0000256" key="7">
    <source>
        <dbReference type="ARBA" id="ARBA00023002"/>
    </source>
</evidence>
<dbReference type="InterPro" id="IPR003710">
    <property type="entry name" value="ApbA"/>
</dbReference>
<dbReference type="InterPro" id="IPR013332">
    <property type="entry name" value="KPR_N"/>
</dbReference>
<evidence type="ECO:0000256" key="10">
    <source>
        <dbReference type="RuleBase" id="RU362068"/>
    </source>
</evidence>
<dbReference type="RefSeq" id="WP_169254134.1">
    <property type="nucleotide sequence ID" value="NZ_WTVN01000001.1"/>
</dbReference>
<dbReference type="Pfam" id="PF08546">
    <property type="entry name" value="ApbA_C"/>
    <property type="match status" value="1"/>
</dbReference>
<reference evidence="13 14" key="1">
    <citation type="submission" date="2019-12" db="EMBL/GenBank/DDBJ databases">
        <title>Comparative genomics gives insights into the taxonomy of the Azoarcus-Aromatoleum group and reveals separate origins of nif in the plant-associated Azoarcus and non-plant-associated Aromatoleum sub-groups.</title>
        <authorList>
            <person name="Lafos M."/>
            <person name="Maluk M."/>
            <person name="Batista M."/>
            <person name="Junghare M."/>
            <person name="Carmona M."/>
            <person name="Faoro H."/>
            <person name="Cruz L.M."/>
            <person name="Battistoni F."/>
            <person name="De Souza E."/>
            <person name="Pedrosa F."/>
            <person name="Chen W.-M."/>
            <person name="Poole P.S."/>
            <person name="Dixon R.A."/>
            <person name="James E.K."/>
        </authorList>
    </citation>
    <scope>NUCLEOTIDE SEQUENCE [LARGE SCALE GENOMIC DNA]</scope>
    <source>
        <strain evidence="13 14">Td21</strain>
    </source>
</reference>
<feature type="domain" description="Ketopantoate reductase N-terminal" evidence="11">
    <location>
        <begin position="3"/>
        <end position="152"/>
    </location>
</feature>
<comment type="function">
    <text evidence="10">Catalyzes the NADPH-dependent reduction of ketopantoate into pantoic acid.</text>
</comment>
<sequence>MKICVLGAGALGCSIGSVLAEAGSEVVLINRLQEHVDAINRDGLRVRDGDRERFVKAKARTSCEGIGPVDLVIVLVKSFHTQEAIEGATSIIGEHTLVLSLQNGLGHEDILAEVVGRHRVLAGKTYVGGVLLGAGHIIAGTRGKETIIGELDGTVSERVQAVAAEFNRAGLETTVSANIMGTIWDKLLVNVATGALSGITRLPYGGLYKIPEVMDCALAAVGEAMAVAKAAGVELSTRAPKDAWIKAAEGLPPDFKASMLQSLEKGDATEIDFINGSVVRWGEKTAVSTPVNQALVASIKGIEHWLANFAAKA</sequence>
<dbReference type="EMBL" id="WTVN01000001">
    <property type="protein sequence ID" value="NMG42199.1"/>
    <property type="molecule type" value="Genomic_DNA"/>
</dbReference>